<gene>
    <name evidence="1" type="ORF">BU25DRAFT_351242</name>
</gene>
<comment type="caution">
    <text evidence="1">The sequence shown here is derived from an EMBL/GenBank/DDBJ whole genome shotgun (WGS) entry which is preliminary data.</text>
</comment>
<organism evidence="1 2">
    <name type="scientific">Macroventuria anomochaeta</name>
    <dbReference type="NCBI Taxonomy" id="301207"/>
    <lineage>
        <taxon>Eukaryota</taxon>
        <taxon>Fungi</taxon>
        <taxon>Dikarya</taxon>
        <taxon>Ascomycota</taxon>
        <taxon>Pezizomycotina</taxon>
        <taxon>Dothideomycetes</taxon>
        <taxon>Pleosporomycetidae</taxon>
        <taxon>Pleosporales</taxon>
        <taxon>Pleosporineae</taxon>
        <taxon>Didymellaceae</taxon>
        <taxon>Macroventuria</taxon>
    </lineage>
</organism>
<name>A0ACB6RMC4_9PLEO</name>
<dbReference type="EMBL" id="MU006741">
    <property type="protein sequence ID" value="KAF2622888.1"/>
    <property type="molecule type" value="Genomic_DNA"/>
</dbReference>
<keyword evidence="2" id="KW-1185">Reference proteome</keyword>
<evidence type="ECO:0000313" key="2">
    <source>
        <dbReference type="Proteomes" id="UP000799754"/>
    </source>
</evidence>
<reference evidence="1" key="1">
    <citation type="journal article" date="2020" name="Stud. Mycol.">
        <title>101 Dothideomycetes genomes: a test case for predicting lifestyles and emergence of pathogens.</title>
        <authorList>
            <person name="Haridas S."/>
            <person name="Albert R."/>
            <person name="Binder M."/>
            <person name="Bloem J."/>
            <person name="Labutti K."/>
            <person name="Salamov A."/>
            <person name="Andreopoulos B."/>
            <person name="Baker S."/>
            <person name="Barry K."/>
            <person name="Bills G."/>
            <person name="Bluhm B."/>
            <person name="Cannon C."/>
            <person name="Castanera R."/>
            <person name="Culley D."/>
            <person name="Daum C."/>
            <person name="Ezra D."/>
            <person name="Gonzalez J."/>
            <person name="Henrissat B."/>
            <person name="Kuo A."/>
            <person name="Liang C."/>
            <person name="Lipzen A."/>
            <person name="Lutzoni F."/>
            <person name="Magnuson J."/>
            <person name="Mondo S."/>
            <person name="Nolan M."/>
            <person name="Ohm R."/>
            <person name="Pangilinan J."/>
            <person name="Park H.-J."/>
            <person name="Ramirez L."/>
            <person name="Alfaro M."/>
            <person name="Sun H."/>
            <person name="Tritt A."/>
            <person name="Yoshinaga Y."/>
            <person name="Zwiers L.-H."/>
            <person name="Turgeon B."/>
            <person name="Goodwin S."/>
            <person name="Spatafora J."/>
            <person name="Crous P."/>
            <person name="Grigoriev I."/>
        </authorList>
    </citation>
    <scope>NUCLEOTIDE SEQUENCE</scope>
    <source>
        <strain evidence="1">CBS 525.71</strain>
    </source>
</reference>
<accession>A0ACB6RMC4</accession>
<protein>
    <submittedName>
        <fullName evidence="1">Uncharacterized protein</fullName>
    </submittedName>
</protein>
<evidence type="ECO:0000313" key="1">
    <source>
        <dbReference type="EMBL" id="KAF2622888.1"/>
    </source>
</evidence>
<proteinExistence type="predicted"/>
<sequence length="242" mass="27701">MSDDWFSHKLYPYGDGNTEDRCHPEEAQALKDYLHHRKASIEAARATTHPISVAVNPKDDFHRLWGPLIDAFMELPREHTEPLIALLQATKDLPDPEVIAKNSGRHDDSFWEESQGFGNLWSDVVAVSVDMYPTYLWRSIVEPTKGERRDILRVDHARRAEVEARLVTVGLAGIRIDWGYEAVVDALESSNATLDFEIPVMAEWLVICGKQLWGGARMNKKSWGLKARDRDPLKDLWRKNDD</sequence>
<dbReference type="Proteomes" id="UP000799754">
    <property type="component" value="Unassembled WGS sequence"/>
</dbReference>